<evidence type="ECO:0000313" key="3">
    <source>
        <dbReference type="EMBL" id="GGB19937.1"/>
    </source>
</evidence>
<dbReference type="PANTHER" id="PTHR46825">
    <property type="entry name" value="D-ALANYL-D-ALANINE-CARBOXYPEPTIDASE/ENDOPEPTIDASE AMPH"/>
    <property type="match status" value="1"/>
</dbReference>
<sequence>MIRLLAAAIALAAMPAAAETVDQVAARYGLAGEILVAKGDRVLLDRGYGTIDPAGGPMHKAGERWRLASITKQVTAALIVRDHARDLDRSLPGTGGAQAGSVTMRQLLTHHSGLANPDTTPAQDGVPAFYRASTPDLAYCRSRPPQAGAPFSYNNCDYLLAAAALYPSGAPAWPKGMAMARGDEKGVPGFIGGKPEPRFALASWGAAGGLTGTARAVLNFDRALMTNRLLAPDSLAALWQPEGGGSYQALGQWVFPGKLKGCATPKRIVQRDGEIYGVQARNFILPDDDLVVIVFTNRSSDDFALGEVWEGKGFVYDLLSAAACS</sequence>
<proteinExistence type="predicted"/>
<reference evidence="3" key="2">
    <citation type="submission" date="2020-09" db="EMBL/GenBank/DDBJ databases">
        <authorList>
            <person name="Sun Q."/>
            <person name="Zhou Y."/>
        </authorList>
    </citation>
    <scope>NUCLEOTIDE SEQUENCE</scope>
    <source>
        <strain evidence="3">CGMCC 1.15330</strain>
    </source>
</reference>
<dbReference type="PANTHER" id="PTHR46825:SF7">
    <property type="entry name" value="D-ALANYL-D-ALANINE CARBOXYPEPTIDASE"/>
    <property type="match status" value="1"/>
</dbReference>
<dbReference type="Proteomes" id="UP000623067">
    <property type="component" value="Unassembled WGS sequence"/>
</dbReference>
<feature type="signal peptide" evidence="1">
    <location>
        <begin position="1"/>
        <end position="18"/>
    </location>
</feature>
<dbReference type="Pfam" id="PF00144">
    <property type="entry name" value="Beta-lactamase"/>
    <property type="match status" value="1"/>
</dbReference>
<dbReference type="AlphaFoldDB" id="A0A916SYH7"/>
<keyword evidence="1" id="KW-0732">Signal</keyword>
<comment type="caution">
    <text evidence="3">The sequence shown here is derived from an EMBL/GenBank/DDBJ whole genome shotgun (WGS) entry which is preliminary data.</text>
</comment>
<organism evidence="3 4">
    <name type="scientific">Sphingomonas metalli</name>
    <dbReference type="NCBI Taxonomy" id="1779358"/>
    <lineage>
        <taxon>Bacteria</taxon>
        <taxon>Pseudomonadati</taxon>
        <taxon>Pseudomonadota</taxon>
        <taxon>Alphaproteobacteria</taxon>
        <taxon>Sphingomonadales</taxon>
        <taxon>Sphingomonadaceae</taxon>
        <taxon>Sphingomonas</taxon>
    </lineage>
</organism>
<feature type="domain" description="Beta-lactamase-related" evidence="2">
    <location>
        <begin position="20"/>
        <end position="164"/>
    </location>
</feature>
<dbReference type="Gene3D" id="3.40.710.10">
    <property type="entry name" value="DD-peptidase/beta-lactamase superfamily"/>
    <property type="match status" value="2"/>
</dbReference>
<accession>A0A916SYH7</accession>
<name>A0A916SYH7_9SPHN</name>
<dbReference type="EMBL" id="BMIH01000001">
    <property type="protein sequence ID" value="GGB19937.1"/>
    <property type="molecule type" value="Genomic_DNA"/>
</dbReference>
<evidence type="ECO:0000313" key="4">
    <source>
        <dbReference type="Proteomes" id="UP000623067"/>
    </source>
</evidence>
<protein>
    <recommendedName>
        <fullName evidence="2">Beta-lactamase-related domain-containing protein</fullName>
    </recommendedName>
</protein>
<dbReference type="InterPro" id="IPR012338">
    <property type="entry name" value="Beta-lactam/transpept-like"/>
</dbReference>
<dbReference type="SUPFAM" id="SSF56601">
    <property type="entry name" value="beta-lactamase/transpeptidase-like"/>
    <property type="match status" value="1"/>
</dbReference>
<reference evidence="3" key="1">
    <citation type="journal article" date="2014" name="Int. J. Syst. Evol. Microbiol.">
        <title>Complete genome sequence of Corynebacterium casei LMG S-19264T (=DSM 44701T), isolated from a smear-ripened cheese.</title>
        <authorList>
            <consortium name="US DOE Joint Genome Institute (JGI-PGF)"/>
            <person name="Walter F."/>
            <person name="Albersmeier A."/>
            <person name="Kalinowski J."/>
            <person name="Ruckert C."/>
        </authorList>
    </citation>
    <scope>NUCLEOTIDE SEQUENCE</scope>
    <source>
        <strain evidence="3">CGMCC 1.15330</strain>
    </source>
</reference>
<keyword evidence="4" id="KW-1185">Reference proteome</keyword>
<evidence type="ECO:0000256" key="1">
    <source>
        <dbReference type="SAM" id="SignalP"/>
    </source>
</evidence>
<feature type="chain" id="PRO_5037355873" description="Beta-lactamase-related domain-containing protein" evidence="1">
    <location>
        <begin position="19"/>
        <end position="325"/>
    </location>
</feature>
<dbReference type="InterPro" id="IPR050491">
    <property type="entry name" value="AmpC-like"/>
</dbReference>
<gene>
    <name evidence="3" type="ORF">GCM10011380_06870</name>
</gene>
<dbReference type="InterPro" id="IPR001466">
    <property type="entry name" value="Beta-lactam-related"/>
</dbReference>
<evidence type="ECO:0000259" key="2">
    <source>
        <dbReference type="Pfam" id="PF00144"/>
    </source>
</evidence>
<dbReference type="RefSeq" id="WP_188657234.1">
    <property type="nucleotide sequence ID" value="NZ_BMIH01000001.1"/>
</dbReference>